<feature type="chain" id="PRO_5005508423" evidence="2">
    <location>
        <begin position="24"/>
        <end position="501"/>
    </location>
</feature>
<gene>
    <name evidence="3" type="ORF">Cvel_7093.t2.CR2</name>
</gene>
<evidence type="ECO:0000256" key="1">
    <source>
        <dbReference type="SAM" id="MobiDB-lite"/>
    </source>
</evidence>
<feature type="signal peptide" evidence="2">
    <location>
        <begin position="1"/>
        <end position="23"/>
    </location>
</feature>
<proteinExistence type="predicted"/>
<feature type="compositionally biased region" description="Basic and acidic residues" evidence="1">
    <location>
        <begin position="491"/>
        <end position="501"/>
    </location>
</feature>
<feature type="region of interest" description="Disordered" evidence="1">
    <location>
        <begin position="478"/>
        <end position="501"/>
    </location>
</feature>
<evidence type="ECO:0000256" key="2">
    <source>
        <dbReference type="SAM" id="SignalP"/>
    </source>
</evidence>
<protein>
    <submittedName>
        <fullName evidence="3">Uncharacterized protein</fullName>
    </submittedName>
</protein>
<keyword evidence="2" id="KW-0732">Signal</keyword>
<dbReference type="VEuPathDB" id="CryptoDB:Cvel_7093"/>
<sequence>MQRKTAPFLLSSAFLCLFSDVTGEVPTRPGRTLCQSARSQMEYLRPFVEETVGEEDPSFTLDVFSEVVLSREESSFFHRQFHEQDVPTKVLDMRLAEDLIERVISESKRKKEWEDRMMEIAALEGNSGYHLWSLQFENSVLFTPSCVEFFDLNRDLVQKEFPEVYTCHCNVFTPSTGARPYGLHHASSLGFQHPFFFKDKLFAPEKHMSFHATVLETDSTLGFTIFDGHTPEAFEIAFPARQVHLKGGKVLDETEIHLVRASLLALPQVQRYIPVDKVSVIAPQTQVRALMDFVVAAYWATEACGDPKYARGGQGTIWETKPGQALILNNWRAHGDNPEVPPEVKEKDGLRVSIDLRCFSKMKLPRGAKTEADVTNALLAFNELEWDRDARCLLKLLGYVDETEFFDTVFGPGKWNKKLTVRYTIGSLWLNFINGGKNSLMHSWQVEGMRRHFKRMEELANGPGLDFEAFRTCISEEDREPYEEGGSGNDGGRRAQKAEEL</sequence>
<organism evidence="3">
    <name type="scientific">Chromera velia CCMP2878</name>
    <dbReference type="NCBI Taxonomy" id="1169474"/>
    <lineage>
        <taxon>Eukaryota</taxon>
        <taxon>Sar</taxon>
        <taxon>Alveolata</taxon>
        <taxon>Colpodellida</taxon>
        <taxon>Chromeraceae</taxon>
        <taxon>Chromera</taxon>
    </lineage>
</organism>
<accession>A0A0K6S9G2</accession>
<evidence type="ECO:0000313" key="3">
    <source>
        <dbReference type="EMBL" id="CUC10178.1"/>
    </source>
</evidence>
<dbReference type="EMBL" id="CDMZ01002877">
    <property type="protein sequence ID" value="CUC10178.1"/>
    <property type="molecule type" value="Genomic_DNA"/>
</dbReference>
<reference evidence="3" key="1">
    <citation type="submission" date="2014-11" db="EMBL/GenBank/DDBJ databases">
        <title>Molecular phylogeny of cliff fern family Woodsiaceae with morphological implications.</title>
        <authorList>
            <person name="Shao Y.-Z."/>
            <person name="Wei R."/>
            <person name="Zhang X.-C."/>
        </authorList>
    </citation>
    <scope>NUCLEOTIDE SEQUENCE</scope>
</reference>
<dbReference type="AlphaFoldDB" id="A0A0K6S9G2"/>
<name>A0A0K6S9G2_9ALVE</name>